<comment type="caution">
    <text evidence="1">The sequence shown here is derived from an EMBL/GenBank/DDBJ whole genome shotgun (WGS) entry which is preliminary data.</text>
</comment>
<evidence type="ECO:0000313" key="1">
    <source>
        <dbReference type="EMBL" id="VVM07610.1"/>
    </source>
</evidence>
<evidence type="ECO:0000313" key="2">
    <source>
        <dbReference type="Proteomes" id="UP000381693"/>
    </source>
</evidence>
<gene>
    <name evidence="1" type="ORF">MAMC_01719</name>
</gene>
<sequence length="112" mass="12068">MILRLGLPGFWNCCRCAGFTIQQIGEESLVVFAGEETWELAPKPVGEAFGEFGIAVVFETVKHQRADEDFAAGISCTILLCQPCLEGFGASLKLGYLLFNGFASHGFSSVLS</sequence>
<dbReference type="EMBL" id="CABFUZ020000180">
    <property type="protein sequence ID" value="VVM07610.1"/>
    <property type="molecule type" value="Genomic_DNA"/>
</dbReference>
<dbReference type="AlphaFoldDB" id="A0A5E6MQ20"/>
<organism evidence="1 2">
    <name type="scientific">Methylacidimicrobium cyclopophantes</name>
    <dbReference type="NCBI Taxonomy" id="1041766"/>
    <lineage>
        <taxon>Bacteria</taxon>
        <taxon>Pseudomonadati</taxon>
        <taxon>Verrucomicrobiota</taxon>
        <taxon>Methylacidimicrobium</taxon>
    </lineage>
</organism>
<dbReference type="Proteomes" id="UP000381693">
    <property type="component" value="Unassembled WGS sequence"/>
</dbReference>
<proteinExistence type="predicted"/>
<accession>A0A5E6MQ20</accession>
<name>A0A5E6MQ20_9BACT</name>
<protein>
    <submittedName>
        <fullName evidence="1">Uncharacterized protein</fullName>
    </submittedName>
</protein>
<keyword evidence="2" id="KW-1185">Reference proteome</keyword>
<reference evidence="1" key="1">
    <citation type="submission" date="2019-09" db="EMBL/GenBank/DDBJ databases">
        <authorList>
            <person name="Cremers G."/>
        </authorList>
    </citation>
    <scope>NUCLEOTIDE SEQUENCE [LARGE SCALE GENOMIC DNA]</scope>
    <source>
        <strain evidence="1">3B</strain>
    </source>
</reference>